<dbReference type="Proteomes" id="UP000239563">
    <property type="component" value="Chromosome XVIII"/>
</dbReference>
<name>A0A2N8UM11_9BASI</name>
<dbReference type="AlphaFoldDB" id="A0A2N8UM11"/>
<keyword evidence="15" id="KW-0137">Centromere</keyword>
<dbReference type="PANTHER" id="PTHR28025:SF1">
    <property type="entry name" value="DASH COMPLEX SUBUNIT DAD1"/>
    <property type="match status" value="1"/>
</dbReference>
<evidence type="ECO:0000256" key="6">
    <source>
        <dbReference type="ARBA" id="ARBA00022454"/>
    </source>
</evidence>
<dbReference type="GO" id="GO:0005876">
    <property type="term" value="C:spindle microtubule"/>
    <property type="evidence" value="ECO:0007669"/>
    <property type="project" value="TreeGrafter"/>
</dbReference>
<keyword evidence="6" id="KW-0158">Chromosome</keyword>
<feature type="region of interest" description="Disordered" evidence="17">
    <location>
        <begin position="1"/>
        <end position="33"/>
    </location>
</feature>
<comment type="similarity">
    <text evidence="4">Belongs to the DASH complex DAD1 family.</text>
</comment>
<keyword evidence="13" id="KW-0539">Nucleus</keyword>
<dbReference type="Pfam" id="PF08649">
    <property type="entry name" value="DASH_Dad1"/>
    <property type="match status" value="1"/>
</dbReference>
<evidence type="ECO:0000256" key="14">
    <source>
        <dbReference type="ARBA" id="ARBA00023306"/>
    </source>
</evidence>
<evidence type="ECO:0000256" key="13">
    <source>
        <dbReference type="ARBA" id="ARBA00023242"/>
    </source>
</evidence>
<evidence type="ECO:0000256" key="7">
    <source>
        <dbReference type="ARBA" id="ARBA00022490"/>
    </source>
</evidence>
<evidence type="ECO:0000256" key="9">
    <source>
        <dbReference type="ARBA" id="ARBA00022701"/>
    </source>
</evidence>
<dbReference type="GO" id="GO:0051010">
    <property type="term" value="F:microtubule plus-end binding"/>
    <property type="evidence" value="ECO:0007669"/>
    <property type="project" value="TreeGrafter"/>
</dbReference>
<accession>A0A2N8UM11</accession>
<evidence type="ECO:0000256" key="17">
    <source>
        <dbReference type="SAM" id="MobiDB-lite"/>
    </source>
</evidence>
<feature type="compositionally biased region" description="Gly residues" evidence="17">
    <location>
        <begin position="21"/>
        <end position="31"/>
    </location>
</feature>
<dbReference type="PANTHER" id="PTHR28025">
    <property type="entry name" value="DASH COMPLEX SUBUNIT DAD1"/>
    <property type="match status" value="1"/>
</dbReference>
<dbReference type="GO" id="GO:0044732">
    <property type="term" value="C:mitotic spindle pole body"/>
    <property type="evidence" value="ECO:0007669"/>
    <property type="project" value="TreeGrafter"/>
</dbReference>
<evidence type="ECO:0000256" key="4">
    <source>
        <dbReference type="ARBA" id="ARBA00010146"/>
    </source>
</evidence>
<reference evidence="18 19" key="1">
    <citation type="submission" date="2017-02" db="EMBL/GenBank/DDBJ databases">
        <authorList>
            <person name="Peterson S.W."/>
        </authorList>
    </citation>
    <scope>NUCLEOTIDE SEQUENCE [LARGE SCALE GENOMIC DNA]</scope>
    <source>
        <strain evidence="18 19">SRS1_H2-8</strain>
    </source>
</reference>
<keyword evidence="8" id="KW-0132">Cell division</keyword>
<evidence type="ECO:0000256" key="5">
    <source>
        <dbReference type="ARBA" id="ARBA00020261"/>
    </source>
</evidence>
<evidence type="ECO:0000256" key="16">
    <source>
        <dbReference type="ARBA" id="ARBA00030566"/>
    </source>
</evidence>
<evidence type="ECO:0000256" key="11">
    <source>
        <dbReference type="ARBA" id="ARBA00022838"/>
    </source>
</evidence>
<gene>
    <name evidence="18" type="ORF">SRS1_16159</name>
</gene>
<comment type="subcellular location">
    <subcellularLocation>
        <location evidence="3">Chromosome</location>
        <location evidence="3">Centromere</location>
        <location evidence="3">Kinetochore</location>
    </subcellularLocation>
    <subcellularLocation>
        <location evidence="2">Cytoplasm</location>
        <location evidence="2">Cytoskeleton</location>
        <location evidence="2">Spindle</location>
    </subcellularLocation>
    <subcellularLocation>
        <location evidence="1">Nucleus</location>
    </subcellularLocation>
</comment>
<keyword evidence="10" id="KW-0498">Mitosis</keyword>
<dbReference type="GO" id="GO:0072686">
    <property type="term" value="C:mitotic spindle"/>
    <property type="evidence" value="ECO:0007669"/>
    <property type="project" value="InterPro"/>
</dbReference>
<keyword evidence="12" id="KW-0206">Cytoskeleton</keyword>
<evidence type="ECO:0000256" key="8">
    <source>
        <dbReference type="ARBA" id="ARBA00022618"/>
    </source>
</evidence>
<keyword evidence="11" id="KW-0995">Kinetochore</keyword>
<dbReference type="GO" id="GO:0051301">
    <property type="term" value="P:cell division"/>
    <property type="evidence" value="ECO:0007669"/>
    <property type="project" value="UniProtKB-KW"/>
</dbReference>
<evidence type="ECO:0000256" key="3">
    <source>
        <dbReference type="ARBA" id="ARBA00004629"/>
    </source>
</evidence>
<evidence type="ECO:0000256" key="10">
    <source>
        <dbReference type="ARBA" id="ARBA00022776"/>
    </source>
</evidence>
<evidence type="ECO:0000256" key="15">
    <source>
        <dbReference type="ARBA" id="ARBA00023328"/>
    </source>
</evidence>
<dbReference type="GO" id="GO:0042729">
    <property type="term" value="C:DASH complex"/>
    <property type="evidence" value="ECO:0007669"/>
    <property type="project" value="InterPro"/>
</dbReference>
<keyword evidence="9" id="KW-0493">Microtubule</keyword>
<dbReference type="InterPro" id="IPR013958">
    <property type="entry name" value="DASH_Dad1"/>
</dbReference>
<dbReference type="EMBL" id="LT795071">
    <property type="protein sequence ID" value="SJX65533.1"/>
    <property type="molecule type" value="Genomic_DNA"/>
</dbReference>
<evidence type="ECO:0000256" key="1">
    <source>
        <dbReference type="ARBA" id="ARBA00004123"/>
    </source>
</evidence>
<evidence type="ECO:0000256" key="12">
    <source>
        <dbReference type="ARBA" id="ARBA00023212"/>
    </source>
</evidence>
<sequence>MMDQHPSSYDEPQHASSSSSAGGGGNGGGDAGFFERERNRLIQDISKGVESILGNANAVNRKIEESISVGKEFHPISELWSKFERIMHASGIPNLHPTPSTTTTTTTTAANSTAALGTPGTGIAVGAVGAVGEDKENLALGVGATTPKRKPHDGDGAHDAEAIRFELSTNAAGALPPGVAPGGGRIYAA</sequence>
<evidence type="ECO:0000313" key="19">
    <source>
        <dbReference type="Proteomes" id="UP000239563"/>
    </source>
</evidence>
<evidence type="ECO:0000313" key="18">
    <source>
        <dbReference type="EMBL" id="SJX65533.1"/>
    </source>
</evidence>
<protein>
    <recommendedName>
        <fullName evidence="5">DASH complex subunit DAD1</fullName>
    </recommendedName>
    <alternativeName>
        <fullName evidence="16">Outer kinetochore protein DAD1</fullName>
    </alternativeName>
</protein>
<keyword evidence="7" id="KW-0963">Cytoplasm</keyword>
<evidence type="ECO:0000256" key="2">
    <source>
        <dbReference type="ARBA" id="ARBA00004186"/>
    </source>
</evidence>
<keyword evidence="14" id="KW-0131">Cell cycle</keyword>
<organism evidence="18 19">
    <name type="scientific">Sporisorium reilianum f. sp. reilianum</name>
    <dbReference type="NCBI Taxonomy" id="72559"/>
    <lineage>
        <taxon>Eukaryota</taxon>
        <taxon>Fungi</taxon>
        <taxon>Dikarya</taxon>
        <taxon>Basidiomycota</taxon>
        <taxon>Ustilaginomycotina</taxon>
        <taxon>Ustilaginomycetes</taxon>
        <taxon>Ustilaginales</taxon>
        <taxon>Ustilaginaceae</taxon>
        <taxon>Sporisorium</taxon>
    </lineage>
</organism>
<proteinExistence type="inferred from homology"/>